<sequence length="53" mass="6210">MEKNKLKTGIIIIIIVNLIIIGKTGYYLFNPIYNSNDDSNISSIYFDNELWRK</sequence>
<dbReference type="AlphaFoldDB" id="A0A9D2KDE9"/>
<evidence type="ECO:0000313" key="3">
    <source>
        <dbReference type="Proteomes" id="UP000824176"/>
    </source>
</evidence>
<evidence type="ECO:0000256" key="1">
    <source>
        <dbReference type="SAM" id="Phobius"/>
    </source>
</evidence>
<name>A0A9D2KDE9_9BACT</name>
<protein>
    <submittedName>
        <fullName evidence="2">Uncharacterized protein</fullName>
    </submittedName>
</protein>
<comment type="caution">
    <text evidence="2">The sequence shown here is derived from an EMBL/GenBank/DDBJ whole genome shotgun (WGS) entry which is preliminary data.</text>
</comment>
<proteinExistence type="predicted"/>
<organism evidence="2 3">
    <name type="scientific">Candidatus Mucispirillum faecigallinarum</name>
    <dbReference type="NCBI Taxonomy" id="2838699"/>
    <lineage>
        <taxon>Bacteria</taxon>
        <taxon>Pseudomonadati</taxon>
        <taxon>Deferribacterota</taxon>
        <taxon>Deferribacteres</taxon>
        <taxon>Deferribacterales</taxon>
        <taxon>Mucispirillaceae</taxon>
        <taxon>Mucispirillum</taxon>
    </lineage>
</organism>
<accession>A0A9D2KDE9</accession>
<dbReference type="EMBL" id="DXAQ01000127">
    <property type="protein sequence ID" value="HIZ89963.1"/>
    <property type="molecule type" value="Genomic_DNA"/>
</dbReference>
<reference evidence="2" key="1">
    <citation type="journal article" date="2021" name="PeerJ">
        <title>Extensive microbial diversity within the chicken gut microbiome revealed by metagenomics and culture.</title>
        <authorList>
            <person name="Gilroy R."/>
            <person name="Ravi A."/>
            <person name="Getino M."/>
            <person name="Pursley I."/>
            <person name="Horton D.L."/>
            <person name="Alikhan N.F."/>
            <person name="Baker D."/>
            <person name="Gharbi K."/>
            <person name="Hall N."/>
            <person name="Watson M."/>
            <person name="Adriaenssens E.M."/>
            <person name="Foster-Nyarko E."/>
            <person name="Jarju S."/>
            <person name="Secka A."/>
            <person name="Antonio M."/>
            <person name="Oren A."/>
            <person name="Chaudhuri R.R."/>
            <person name="La Ragione R."/>
            <person name="Hildebrand F."/>
            <person name="Pallen M.J."/>
        </authorList>
    </citation>
    <scope>NUCLEOTIDE SEQUENCE</scope>
    <source>
        <strain evidence="2">ChiW4-1371</strain>
    </source>
</reference>
<feature type="transmembrane region" description="Helical" evidence="1">
    <location>
        <begin position="9"/>
        <end position="29"/>
    </location>
</feature>
<gene>
    <name evidence="2" type="ORF">H9804_08445</name>
</gene>
<reference evidence="2" key="2">
    <citation type="submission" date="2021-04" db="EMBL/GenBank/DDBJ databases">
        <authorList>
            <person name="Gilroy R."/>
        </authorList>
    </citation>
    <scope>NUCLEOTIDE SEQUENCE</scope>
    <source>
        <strain evidence="2">ChiW4-1371</strain>
    </source>
</reference>
<keyword evidence="1" id="KW-0812">Transmembrane</keyword>
<evidence type="ECO:0000313" key="2">
    <source>
        <dbReference type="EMBL" id="HIZ89963.1"/>
    </source>
</evidence>
<dbReference type="Proteomes" id="UP000824176">
    <property type="component" value="Unassembled WGS sequence"/>
</dbReference>
<keyword evidence="1" id="KW-0472">Membrane</keyword>
<keyword evidence="1" id="KW-1133">Transmembrane helix</keyword>